<evidence type="ECO:0000256" key="4">
    <source>
        <dbReference type="ARBA" id="ARBA00022448"/>
    </source>
</evidence>
<comment type="subcellular location">
    <subcellularLocation>
        <location evidence="2">Cytoplasm</location>
    </subcellularLocation>
    <subcellularLocation>
        <location evidence="1">Nucleus</location>
    </subcellularLocation>
</comment>
<proteinExistence type="inferred from homology"/>
<keyword evidence="4" id="KW-0813">Transport</keyword>
<dbReference type="GO" id="GO:0016020">
    <property type="term" value="C:membrane"/>
    <property type="evidence" value="ECO:0007669"/>
    <property type="project" value="TreeGrafter"/>
</dbReference>
<dbReference type="FunFam" id="3.30.70.330:FF:000273">
    <property type="entry name" value="THO complex subunit 4"/>
    <property type="match status" value="1"/>
</dbReference>
<evidence type="ECO:0000256" key="8">
    <source>
        <dbReference type="ARBA" id="ARBA00022816"/>
    </source>
</evidence>
<gene>
    <name evidence="20" type="ORF">E5288_WYG007744</name>
</gene>
<accession>A0A6B0RCV3</accession>
<dbReference type="InterPro" id="IPR000504">
    <property type="entry name" value="RRM_dom"/>
</dbReference>
<dbReference type="Gene3D" id="3.30.70.330">
    <property type="match status" value="1"/>
</dbReference>
<protein>
    <recommendedName>
        <fullName evidence="14">Rho GDP-dissociation inhibitor 1</fullName>
    </recommendedName>
    <alternativeName>
        <fullName evidence="15">Rho-GDI alpha</fullName>
    </alternativeName>
</protein>
<feature type="region of interest" description="Disordered" evidence="18">
    <location>
        <begin position="134"/>
        <end position="154"/>
    </location>
</feature>
<evidence type="ECO:0000256" key="1">
    <source>
        <dbReference type="ARBA" id="ARBA00004123"/>
    </source>
</evidence>
<dbReference type="InterPro" id="IPR012677">
    <property type="entry name" value="Nucleotide-bd_a/b_plait_sf"/>
</dbReference>
<dbReference type="Pfam" id="PF02115">
    <property type="entry name" value="Rho_GDI"/>
    <property type="match status" value="1"/>
</dbReference>
<evidence type="ECO:0000256" key="14">
    <source>
        <dbReference type="ARBA" id="ARBA00040620"/>
    </source>
</evidence>
<dbReference type="InterPro" id="IPR024792">
    <property type="entry name" value="RhoGDI_dom_sf"/>
</dbReference>
<sequence>MGGGSCCGREGEGEPWSETHRPFSPKQLPDKWQHDLFDSGFGGGAGVETGGKLLVSNLDFGVSDADIQELFAEFGTLKKAAVHYDRSGRSLGTADVHFERKADALKAMKQYNGVPLDGRPMNIQLVTSQIDTQRRPAQRWTPVKQTSKSVHGPGPRSLVRAPWWEDMEQWSSTLSHLFIACTASLPADFLGIPGTKRSLWQRAQEPQPVSHIQLEVSMAEQEPTAEQLAQIAAENEEDEHSVNYKPPAQKSIQEIQELDKDDESLRKYKEALLGRVAVSADPNVPNVVVTRLTLVCSTAPGPLELDLTGDLESFKKQSFVLKEGVEYRIKISFRVNREIVSGMKYIQHTYRKGVKIDKTDYMVGSYGPRAEEYEFLTPMEEAPKGMLARGSYNIKSRFTDDDRTDHLSWEWNLTIKKEWKD</sequence>
<feature type="domain" description="RRM" evidence="19">
    <location>
        <begin position="51"/>
        <end position="128"/>
    </location>
</feature>
<evidence type="ECO:0000256" key="13">
    <source>
        <dbReference type="ARBA" id="ARBA00037489"/>
    </source>
</evidence>
<evidence type="ECO:0000256" key="10">
    <source>
        <dbReference type="ARBA" id="ARBA00022884"/>
    </source>
</evidence>
<keyword evidence="6" id="KW-0963">Cytoplasm</keyword>
<dbReference type="PROSITE" id="PS50102">
    <property type="entry name" value="RRM"/>
    <property type="match status" value="1"/>
</dbReference>
<keyword evidence="10 17" id="KW-0694">RNA-binding</keyword>
<dbReference type="GO" id="GO:0007266">
    <property type="term" value="P:Rho protein signal transduction"/>
    <property type="evidence" value="ECO:0007669"/>
    <property type="project" value="InterPro"/>
</dbReference>
<dbReference type="GO" id="GO:0005096">
    <property type="term" value="F:GTPase activator activity"/>
    <property type="evidence" value="ECO:0007669"/>
    <property type="project" value="UniProtKB-KW"/>
</dbReference>
<organism evidence="20 21">
    <name type="scientific">Bos mutus</name>
    <name type="common">wild yak</name>
    <dbReference type="NCBI Taxonomy" id="72004"/>
    <lineage>
        <taxon>Eukaryota</taxon>
        <taxon>Metazoa</taxon>
        <taxon>Chordata</taxon>
        <taxon>Craniata</taxon>
        <taxon>Vertebrata</taxon>
        <taxon>Euteleostomi</taxon>
        <taxon>Mammalia</taxon>
        <taxon>Eutheria</taxon>
        <taxon>Laurasiatheria</taxon>
        <taxon>Artiodactyla</taxon>
        <taxon>Ruminantia</taxon>
        <taxon>Pecora</taxon>
        <taxon>Bovidae</taxon>
        <taxon>Bovinae</taxon>
        <taxon>Bos</taxon>
    </lineage>
</organism>
<evidence type="ECO:0000256" key="6">
    <source>
        <dbReference type="ARBA" id="ARBA00022490"/>
    </source>
</evidence>
<evidence type="ECO:0000256" key="16">
    <source>
        <dbReference type="ARBA" id="ARBA00046570"/>
    </source>
</evidence>
<keyword evidence="8" id="KW-0509">mRNA transport</keyword>
<dbReference type="Gene3D" id="2.70.50.30">
    <property type="entry name" value="Coagulation Factor XIII, subunit A, domain 1"/>
    <property type="match status" value="1"/>
</dbReference>
<dbReference type="PANTHER" id="PTHR10980">
    <property type="entry name" value="RHO GDP-DISSOCIATION INHIBITOR"/>
    <property type="match status" value="1"/>
</dbReference>
<comment type="function">
    <text evidence="13">Controls Rho proteins homeostasis. Regulates the GDP/GTP exchange reaction of the Rho proteins by inhibiting the dissociation of GDP from them, and the subsequent binding of GTP to them. Retains Rho proteins such as CDC42, RAC1 and RHOA in an inactive cytosolic pool, regulating their stability and protecting them from degradation. Actively involved in the recycling and distribution of activated Rho GTPases in the cell, mediates extraction from membranes of both inactive and activated molecules due its exceptionally high affinity for prenylated forms. Through the modulation of Rho proteins, may play a role in cell motility regulation. In glioma cells, inhibits cell migration and invasion by mediating the signals of SEMA5A and PLXNB3 that lead to inactivation of RAC1.</text>
</comment>
<keyword evidence="9" id="KW-0832">Ubl conjugation</keyword>
<evidence type="ECO:0000256" key="2">
    <source>
        <dbReference type="ARBA" id="ARBA00004496"/>
    </source>
</evidence>
<name>A0A6B0RCV3_9CETA</name>
<dbReference type="InterPro" id="IPR035979">
    <property type="entry name" value="RBD_domain_sf"/>
</dbReference>
<keyword evidence="12" id="KW-0539">Nucleus</keyword>
<dbReference type="SMART" id="SM00360">
    <property type="entry name" value="RRM"/>
    <property type="match status" value="1"/>
</dbReference>
<evidence type="ECO:0000313" key="21">
    <source>
        <dbReference type="Proteomes" id="UP000322234"/>
    </source>
</evidence>
<feature type="compositionally biased region" description="Basic and acidic residues" evidence="18">
    <location>
        <begin position="9"/>
        <end position="21"/>
    </location>
</feature>
<dbReference type="Proteomes" id="UP000322234">
    <property type="component" value="Unassembled WGS sequence"/>
</dbReference>
<comment type="subunit">
    <text evidence="16">Monomer. Interacts with FER. Interacts with PLXNB3. Forms a heterodimer with RAC1. Interacts with RHOA, the affinity is increased by three orders of magnitude when RHOA is prenylated. Interacts with PSMD10; the interaction increases ARHGDIA association with RHOA, leading to ARHGDIA-mediated inactivation of RHOA and ROCK and prolonged AKT activation. Interacts with KANK2; the interaction is direct and may regulate the interaction of ARHGDIA with RHOA, RAC1 and CDC42. Interacts with RHOC. Interacts with CDC42. Interacts with NGFR (via death domain); NGFR binding decreases the affinity for RHOA.</text>
</comment>
<evidence type="ECO:0000256" key="11">
    <source>
        <dbReference type="ARBA" id="ARBA00022990"/>
    </source>
</evidence>
<dbReference type="CDD" id="cd12680">
    <property type="entry name" value="RRM_THOC4"/>
    <property type="match status" value="1"/>
</dbReference>
<dbReference type="GO" id="GO:0003723">
    <property type="term" value="F:RNA binding"/>
    <property type="evidence" value="ECO:0007669"/>
    <property type="project" value="UniProtKB-UniRule"/>
</dbReference>
<evidence type="ECO:0000256" key="15">
    <source>
        <dbReference type="ARBA" id="ARBA00041559"/>
    </source>
</evidence>
<comment type="caution">
    <text evidence="20">The sequence shown here is derived from an EMBL/GenBank/DDBJ whole genome shotgun (WGS) entry which is preliminary data.</text>
</comment>
<keyword evidence="21" id="KW-1185">Reference proteome</keyword>
<reference evidence="20" key="1">
    <citation type="submission" date="2019-10" db="EMBL/GenBank/DDBJ databases">
        <title>The sequence and de novo assembly of the wild yak genome.</title>
        <authorList>
            <person name="Liu Y."/>
        </authorList>
    </citation>
    <scope>NUCLEOTIDE SEQUENCE [LARGE SCALE GENOMIC DNA]</scope>
    <source>
        <strain evidence="20">WY2019</strain>
    </source>
</reference>
<dbReference type="GO" id="GO:0005634">
    <property type="term" value="C:nucleus"/>
    <property type="evidence" value="ECO:0007669"/>
    <property type="project" value="UniProtKB-SubCell"/>
</dbReference>
<evidence type="ECO:0000256" key="5">
    <source>
        <dbReference type="ARBA" id="ARBA00022468"/>
    </source>
</evidence>
<keyword evidence="5" id="KW-0343">GTPase activation</keyword>
<evidence type="ECO:0000256" key="7">
    <source>
        <dbReference type="ARBA" id="ARBA00022499"/>
    </source>
</evidence>
<evidence type="ECO:0000256" key="18">
    <source>
        <dbReference type="SAM" id="MobiDB-lite"/>
    </source>
</evidence>
<dbReference type="FunFam" id="2.70.50.30:FF:000004">
    <property type="entry name" value="Rho GDP-dissociation inhibitor 1"/>
    <property type="match status" value="1"/>
</dbReference>
<evidence type="ECO:0000259" key="19">
    <source>
        <dbReference type="PROSITE" id="PS50102"/>
    </source>
</evidence>
<comment type="similarity">
    <text evidence="3">Belongs to the Rho GDI family.</text>
</comment>
<evidence type="ECO:0000256" key="17">
    <source>
        <dbReference type="PROSITE-ProRule" id="PRU00176"/>
    </source>
</evidence>
<dbReference type="EMBL" id="VBQZ03000036">
    <property type="protein sequence ID" value="MXQ87182.1"/>
    <property type="molecule type" value="Genomic_DNA"/>
</dbReference>
<keyword evidence="11" id="KW-0007">Acetylation</keyword>
<dbReference type="GO" id="GO:0005829">
    <property type="term" value="C:cytosol"/>
    <property type="evidence" value="ECO:0007669"/>
    <property type="project" value="TreeGrafter"/>
</dbReference>
<dbReference type="GO" id="GO:0051028">
    <property type="term" value="P:mRNA transport"/>
    <property type="evidence" value="ECO:0007669"/>
    <property type="project" value="UniProtKB-KW"/>
</dbReference>
<feature type="region of interest" description="Disordered" evidence="18">
    <location>
        <begin position="1"/>
        <end position="29"/>
    </location>
</feature>
<dbReference type="SUPFAM" id="SSF81296">
    <property type="entry name" value="E set domains"/>
    <property type="match status" value="1"/>
</dbReference>
<keyword evidence="7" id="KW-1017">Isopeptide bond</keyword>
<dbReference type="SUPFAM" id="SSF54928">
    <property type="entry name" value="RNA-binding domain, RBD"/>
    <property type="match status" value="1"/>
</dbReference>
<dbReference type="Pfam" id="PF00076">
    <property type="entry name" value="RRM_1"/>
    <property type="match status" value="1"/>
</dbReference>
<evidence type="ECO:0000256" key="12">
    <source>
        <dbReference type="ARBA" id="ARBA00023242"/>
    </source>
</evidence>
<dbReference type="InterPro" id="IPR014756">
    <property type="entry name" value="Ig_E-set"/>
</dbReference>
<dbReference type="AlphaFoldDB" id="A0A6B0RCV3"/>
<evidence type="ECO:0000313" key="20">
    <source>
        <dbReference type="EMBL" id="MXQ87182.1"/>
    </source>
</evidence>
<dbReference type="InterPro" id="IPR000406">
    <property type="entry name" value="Rho_GDI"/>
</dbReference>
<evidence type="ECO:0000256" key="9">
    <source>
        <dbReference type="ARBA" id="ARBA00022843"/>
    </source>
</evidence>
<dbReference type="GO" id="GO:0005094">
    <property type="term" value="F:Rho GDP-dissociation inhibitor activity"/>
    <property type="evidence" value="ECO:0007669"/>
    <property type="project" value="InterPro"/>
</dbReference>
<dbReference type="PANTHER" id="PTHR10980:SF9">
    <property type="entry name" value="RHO GDP-DISSOCIATION INHIBITOR 1"/>
    <property type="match status" value="1"/>
</dbReference>
<dbReference type="PRINTS" id="PR00492">
    <property type="entry name" value="RHOGDI"/>
</dbReference>
<evidence type="ECO:0000256" key="3">
    <source>
        <dbReference type="ARBA" id="ARBA00009758"/>
    </source>
</evidence>